<keyword evidence="7" id="KW-0732">Signal</keyword>
<keyword evidence="9 10" id="KW-0456">Lyase</keyword>
<comment type="similarity">
    <text evidence="4 10">Belongs to the polysaccharide lyase 3 family.</text>
</comment>
<dbReference type="SUPFAM" id="SSF51126">
    <property type="entry name" value="Pectin lyase-like"/>
    <property type="match status" value="1"/>
</dbReference>
<reference evidence="11 12" key="1">
    <citation type="submission" date="2020-01" db="EMBL/GenBank/DDBJ databases">
        <title>Complete genome sequence of Chitinophaga sp. H33E-04 isolated from quinoa roots.</title>
        <authorList>
            <person name="Weon H.-Y."/>
            <person name="Lee S.A."/>
        </authorList>
    </citation>
    <scope>NUCLEOTIDE SEQUENCE [LARGE SCALE GENOMIC DNA]</scope>
    <source>
        <strain evidence="11 12">H33E-04</strain>
    </source>
</reference>
<evidence type="ECO:0000256" key="2">
    <source>
        <dbReference type="ARBA" id="ARBA00001913"/>
    </source>
</evidence>
<dbReference type="GO" id="GO:0005576">
    <property type="term" value="C:extracellular region"/>
    <property type="evidence" value="ECO:0007669"/>
    <property type="project" value="UniProtKB-SubCell"/>
</dbReference>
<evidence type="ECO:0000256" key="4">
    <source>
        <dbReference type="ARBA" id="ARBA00006463"/>
    </source>
</evidence>
<evidence type="ECO:0000256" key="6">
    <source>
        <dbReference type="ARBA" id="ARBA00022525"/>
    </source>
</evidence>
<comment type="cofactor">
    <cofactor evidence="2 10">
        <name>Ca(2+)</name>
        <dbReference type="ChEBI" id="CHEBI:29108"/>
    </cofactor>
</comment>
<dbReference type="GO" id="GO:0030570">
    <property type="term" value="F:pectate lyase activity"/>
    <property type="evidence" value="ECO:0007669"/>
    <property type="project" value="UniProtKB-UniRule"/>
</dbReference>
<proteinExistence type="inferred from homology"/>
<comment type="function">
    <text evidence="10">Catalyzes the depolymerization of both polygalacturonate and pectins of methyl esterification degree from 22 to 89%, with an endo mode of action. In contrast to the majority of pectate lyases, displays high activity on highly methylated pectins.</text>
</comment>
<sequence length="233" mass="24445">MKTNKMLMSAVLAGALAMGCTKDHSTDVSNMTPDVAAAIGVTPFANVPITATIVVKAGQTYDGKGNTIIAQGLGDGSQSEGQKPIFKLENGAVLKNVKIGAPGCDGVHVYGNATLENVEWLDVGEDAMTLKSAGTVTLNNCIAQKAADKVLQINADGTININNFRVTTFGKVLRTNGSGQYNVTVNINGGTFSGGTNIVRTESKNLRVRYRNITTSSVTKLWEVPSASQVSTY</sequence>
<dbReference type="KEGG" id="chih:GWR21_19190"/>
<name>A0A6B9ZHV9_9BACT</name>
<evidence type="ECO:0000256" key="1">
    <source>
        <dbReference type="ARBA" id="ARBA00000695"/>
    </source>
</evidence>
<dbReference type="InterPro" id="IPR011050">
    <property type="entry name" value="Pectin_lyase_fold/virulence"/>
</dbReference>
<evidence type="ECO:0000256" key="3">
    <source>
        <dbReference type="ARBA" id="ARBA00004613"/>
    </source>
</evidence>
<dbReference type="InterPro" id="IPR004898">
    <property type="entry name" value="Pectate_lyase_PlyH/PlyE-like"/>
</dbReference>
<dbReference type="AlphaFoldDB" id="A0A6B9ZHV9"/>
<dbReference type="EMBL" id="CP048113">
    <property type="protein sequence ID" value="QHS61646.1"/>
    <property type="molecule type" value="Genomic_DNA"/>
</dbReference>
<evidence type="ECO:0000256" key="9">
    <source>
        <dbReference type="ARBA" id="ARBA00023239"/>
    </source>
</evidence>
<comment type="catalytic activity">
    <reaction evidence="1 10">
        <text>Eliminative cleavage of (1-&gt;4)-alpha-D-galacturonan to give oligosaccharides with 4-deoxy-alpha-D-galact-4-enuronosyl groups at their non-reducing ends.</text>
        <dbReference type="EC" id="4.2.2.2"/>
    </reaction>
</comment>
<keyword evidence="8 10" id="KW-0106">Calcium</keyword>
<evidence type="ECO:0000256" key="5">
    <source>
        <dbReference type="ARBA" id="ARBA00012272"/>
    </source>
</evidence>
<dbReference type="Proteomes" id="UP000476411">
    <property type="component" value="Chromosome"/>
</dbReference>
<evidence type="ECO:0000256" key="10">
    <source>
        <dbReference type="RuleBase" id="RU367009"/>
    </source>
</evidence>
<dbReference type="Pfam" id="PF03211">
    <property type="entry name" value="Pectate_lyase"/>
    <property type="match status" value="1"/>
</dbReference>
<comment type="subcellular location">
    <subcellularLocation>
        <location evidence="3 10">Secreted</location>
    </subcellularLocation>
</comment>
<dbReference type="PANTHER" id="PTHR33407">
    <property type="entry name" value="PECTATE LYASE F-RELATED"/>
    <property type="match status" value="1"/>
</dbReference>
<dbReference type="PROSITE" id="PS51257">
    <property type="entry name" value="PROKAR_LIPOPROTEIN"/>
    <property type="match status" value="1"/>
</dbReference>
<evidence type="ECO:0000313" key="12">
    <source>
        <dbReference type="Proteomes" id="UP000476411"/>
    </source>
</evidence>
<dbReference type="EC" id="4.2.2.2" evidence="5 10"/>
<protein>
    <recommendedName>
        <fullName evidence="5 10">Pectate lyase</fullName>
        <ecNumber evidence="5 10">4.2.2.2</ecNumber>
    </recommendedName>
</protein>
<gene>
    <name evidence="11" type="ORF">GWR21_19190</name>
</gene>
<organism evidence="11 12">
    <name type="scientific">Chitinophaga agri</name>
    <dbReference type="NCBI Taxonomy" id="2703787"/>
    <lineage>
        <taxon>Bacteria</taxon>
        <taxon>Pseudomonadati</taxon>
        <taxon>Bacteroidota</taxon>
        <taxon>Chitinophagia</taxon>
        <taxon>Chitinophagales</taxon>
        <taxon>Chitinophagaceae</taxon>
        <taxon>Chitinophaga</taxon>
    </lineage>
</organism>
<keyword evidence="12" id="KW-1185">Reference proteome</keyword>
<evidence type="ECO:0000256" key="7">
    <source>
        <dbReference type="ARBA" id="ARBA00022729"/>
    </source>
</evidence>
<keyword evidence="6 10" id="KW-0964">Secreted</keyword>
<accession>A0A6B9ZHV9</accession>
<dbReference type="InterPro" id="IPR012334">
    <property type="entry name" value="Pectin_lyas_fold"/>
</dbReference>
<dbReference type="Gene3D" id="2.160.20.10">
    <property type="entry name" value="Single-stranded right-handed beta-helix, Pectin lyase-like"/>
    <property type="match status" value="1"/>
</dbReference>
<dbReference type="RefSeq" id="WP_162333312.1">
    <property type="nucleotide sequence ID" value="NZ_CP048113.1"/>
</dbReference>
<evidence type="ECO:0000256" key="8">
    <source>
        <dbReference type="ARBA" id="ARBA00022837"/>
    </source>
</evidence>
<evidence type="ECO:0000313" key="11">
    <source>
        <dbReference type="EMBL" id="QHS61646.1"/>
    </source>
</evidence>
<dbReference type="PANTHER" id="PTHR33407:SF9">
    <property type="entry name" value="PECTATE LYASE F-RELATED"/>
    <property type="match status" value="1"/>
</dbReference>